<accession>A0ABS3ZDY0</accession>
<organism evidence="2 3">
    <name type="scientific">Marinobacterium alkalitolerans</name>
    <dbReference type="NCBI Taxonomy" id="1542925"/>
    <lineage>
        <taxon>Bacteria</taxon>
        <taxon>Pseudomonadati</taxon>
        <taxon>Pseudomonadota</taxon>
        <taxon>Gammaproteobacteria</taxon>
        <taxon>Oceanospirillales</taxon>
        <taxon>Oceanospirillaceae</taxon>
        <taxon>Marinobacterium</taxon>
    </lineage>
</organism>
<reference evidence="2 3" key="1">
    <citation type="submission" date="2020-09" db="EMBL/GenBank/DDBJ databases">
        <authorList>
            <person name="Tanuku N.R.S."/>
        </authorList>
    </citation>
    <scope>NUCLEOTIDE SEQUENCE [LARGE SCALE GENOMIC DNA]</scope>
    <source>
        <strain evidence="2 3">AK62</strain>
    </source>
</reference>
<gene>
    <name evidence="2" type="ORF">H9C73_14305</name>
</gene>
<evidence type="ECO:0000256" key="1">
    <source>
        <dbReference type="SAM" id="MobiDB-lite"/>
    </source>
</evidence>
<dbReference type="EMBL" id="JACVEW010000027">
    <property type="protein sequence ID" value="MBP0049902.1"/>
    <property type="molecule type" value="Genomic_DNA"/>
</dbReference>
<comment type="caution">
    <text evidence="2">The sequence shown here is derived from an EMBL/GenBank/DDBJ whole genome shotgun (WGS) entry which is preliminary data.</text>
</comment>
<feature type="compositionally biased region" description="Low complexity" evidence="1">
    <location>
        <begin position="31"/>
        <end position="44"/>
    </location>
</feature>
<evidence type="ECO:0000313" key="3">
    <source>
        <dbReference type="Proteomes" id="UP000810171"/>
    </source>
</evidence>
<keyword evidence="3" id="KW-1185">Reference proteome</keyword>
<dbReference type="Proteomes" id="UP000810171">
    <property type="component" value="Unassembled WGS sequence"/>
</dbReference>
<name>A0ABS3ZDY0_9GAMM</name>
<protein>
    <submittedName>
        <fullName evidence="2">Uncharacterized protein</fullName>
    </submittedName>
</protein>
<feature type="compositionally biased region" description="Polar residues" evidence="1">
    <location>
        <begin position="1"/>
        <end position="17"/>
    </location>
</feature>
<feature type="region of interest" description="Disordered" evidence="1">
    <location>
        <begin position="1"/>
        <end position="63"/>
    </location>
</feature>
<proteinExistence type="predicted"/>
<dbReference type="RefSeq" id="WP_209288585.1">
    <property type="nucleotide sequence ID" value="NZ_JACVEW010000027.1"/>
</dbReference>
<sequence length="136" mass="15047">MLSITDTHAQMTPTTAAKQPEATGGQHFSEQLKAAIAEQAQASADEAKAQFESQPPMTAEEPVQDARETLLEILQMTPAERIRYTLLKEMGLTEESLSKLPPEERERIEALIEKEIERQLGGGDNTAEKATQAWQL</sequence>
<evidence type="ECO:0000313" key="2">
    <source>
        <dbReference type="EMBL" id="MBP0049902.1"/>
    </source>
</evidence>